<keyword evidence="1" id="KW-0732">Signal</keyword>
<organism evidence="2 3">
    <name type="scientific">Sphingomonas tagetis</name>
    <dbReference type="NCBI Taxonomy" id="2949092"/>
    <lineage>
        <taxon>Bacteria</taxon>
        <taxon>Pseudomonadati</taxon>
        <taxon>Pseudomonadota</taxon>
        <taxon>Alphaproteobacteria</taxon>
        <taxon>Sphingomonadales</taxon>
        <taxon>Sphingomonadaceae</taxon>
        <taxon>Sphingomonas</taxon>
    </lineage>
</organism>
<dbReference type="RefSeq" id="WP_254291535.1">
    <property type="nucleotide sequence ID" value="NZ_JAMLDX010000002.1"/>
</dbReference>
<gene>
    <name evidence="2" type="ORF">M9978_03835</name>
</gene>
<reference evidence="2" key="1">
    <citation type="submission" date="2022-05" db="EMBL/GenBank/DDBJ databases">
        <title>Sphingomonas sp. strain MG17 Genome sequencing and assembly.</title>
        <authorList>
            <person name="Kim I."/>
        </authorList>
    </citation>
    <scope>NUCLEOTIDE SEQUENCE</scope>
    <source>
        <strain evidence="2">MG17</strain>
    </source>
</reference>
<dbReference type="Proteomes" id="UP001139451">
    <property type="component" value="Unassembled WGS sequence"/>
</dbReference>
<protein>
    <submittedName>
        <fullName evidence="2">Uncharacterized protein</fullName>
    </submittedName>
</protein>
<proteinExistence type="predicted"/>
<keyword evidence="3" id="KW-1185">Reference proteome</keyword>
<accession>A0A9X2KK97</accession>
<evidence type="ECO:0000313" key="2">
    <source>
        <dbReference type="EMBL" id="MCP3729550.1"/>
    </source>
</evidence>
<name>A0A9X2KK97_9SPHN</name>
<feature type="chain" id="PRO_5040881404" evidence="1">
    <location>
        <begin position="22"/>
        <end position="177"/>
    </location>
</feature>
<sequence>MRKLILASAVLAAATATPALAQTSTGKVTINGAVAPRCLFTTTDAVVNAGELALPGTGTTAGRLDTSKLDGQARTLVGWCNGTASSVKVEAKPVVNTTVLTAPTGFDRVVNYTATAVANGVSASDGSVDPAVGASATVAVFTGDVVVTLSGSSTPTGGLLVAGTYLGETVITLSGAN</sequence>
<feature type="signal peptide" evidence="1">
    <location>
        <begin position="1"/>
        <end position="21"/>
    </location>
</feature>
<dbReference type="EMBL" id="JAMLDX010000002">
    <property type="protein sequence ID" value="MCP3729550.1"/>
    <property type="molecule type" value="Genomic_DNA"/>
</dbReference>
<dbReference type="AlphaFoldDB" id="A0A9X2KK97"/>
<comment type="caution">
    <text evidence="2">The sequence shown here is derived from an EMBL/GenBank/DDBJ whole genome shotgun (WGS) entry which is preliminary data.</text>
</comment>
<evidence type="ECO:0000313" key="3">
    <source>
        <dbReference type="Proteomes" id="UP001139451"/>
    </source>
</evidence>
<evidence type="ECO:0000256" key="1">
    <source>
        <dbReference type="SAM" id="SignalP"/>
    </source>
</evidence>